<keyword evidence="2" id="KW-0813">Transport</keyword>
<comment type="caution">
    <text evidence="8">The sequence shown here is derived from an EMBL/GenBank/DDBJ whole genome shotgun (WGS) entry which is preliminary data.</text>
</comment>
<feature type="transmembrane region" description="Helical" evidence="6">
    <location>
        <begin position="102"/>
        <end position="123"/>
    </location>
</feature>
<sequence length="466" mass="50109">MVEDQSIKKYTLLAVTLASFLTAITGSAINLAIPAIGNEFQSSTTSLSWVATSYLLACAAFLVPFGRLGDIVGRRKIFLLGVNVFFLSSLMCGFAWSMASLILFRIIQGIGAGMIFSTNMAILTSVFSPQERGRVFGISVAAVYTGLSFGPAIGGFLNHQFGWQSIFIFTSILALIVVLFTAFGLKGEWHGAAGEKFDRVGSFLYVLGITAFMYGISAMTTSPAAKFVFLAGFIILLVFGFYEVRIQHPILYLSLFKNITFAFSNLAAFISYSATFALGFLLSLYLQEIQGYDSQVSGLILLSQPVIMALLSPFSGSLSDRIEPRVLATLGMVITTVGLIPLSFLTPSTPVWLLILDLIFLGIGFALFSSPNTHAVMSSVEIRYSGIASSTLATMRMTGQAVSMAIVTLIMSVYLGDAQLSPSLYGSLLTSTKTSFAVFALICFVGIFASWARGKKQPVQAGNQPL</sequence>
<dbReference type="InterPro" id="IPR020846">
    <property type="entry name" value="MFS_dom"/>
</dbReference>
<dbReference type="EMBL" id="JANPWE010000001">
    <property type="protein sequence ID" value="MCR6543991.1"/>
    <property type="molecule type" value="Genomic_DNA"/>
</dbReference>
<gene>
    <name evidence="8" type="ORF">NVS47_00395</name>
</gene>
<feature type="transmembrane region" description="Helical" evidence="6">
    <location>
        <begin position="197"/>
        <end position="217"/>
    </location>
</feature>
<feature type="transmembrane region" description="Helical" evidence="6">
    <location>
        <begin position="296"/>
        <end position="314"/>
    </location>
</feature>
<evidence type="ECO:0000256" key="6">
    <source>
        <dbReference type="SAM" id="Phobius"/>
    </source>
</evidence>
<evidence type="ECO:0000313" key="8">
    <source>
        <dbReference type="EMBL" id="MCR6543991.1"/>
    </source>
</evidence>
<feature type="transmembrane region" description="Helical" evidence="6">
    <location>
        <begin position="435"/>
        <end position="452"/>
    </location>
</feature>
<dbReference type="InterPro" id="IPR011701">
    <property type="entry name" value="MFS"/>
</dbReference>
<accession>A0ABT1Y0F0</accession>
<feature type="transmembrane region" description="Helical" evidence="6">
    <location>
        <begin position="223"/>
        <end position="242"/>
    </location>
</feature>
<protein>
    <submittedName>
        <fullName evidence="8">MFS transporter</fullName>
    </submittedName>
</protein>
<dbReference type="SUPFAM" id="SSF103473">
    <property type="entry name" value="MFS general substrate transporter"/>
    <property type="match status" value="1"/>
</dbReference>
<reference evidence="8 9" key="1">
    <citation type="submission" date="2022-08" db="EMBL/GenBank/DDBJ databases">
        <title>Proteogenomics of the novel Dehalobacterium formicoaceticum strain EZ94 highlights a key role of methyltransferases during anaerobic dichloromethane degradation.</title>
        <authorList>
            <person name="Wasmund K."/>
        </authorList>
    </citation>
    <scope>NUCLEOTIDE SEQUENCE [LARGE SCALE GENOMIC DNA]</scope>
    <source>
        <strain evidence="8 9">EZ94</strain>
    </source>
</reference>
<feature type="transmembrane region" description="Helical" evidence="6">
    <location>
        <begin position="135"/>
        <end position="157"/>
    </location>
</feature>
<keyword evidence="3 6" id="KW-0812">Transmembrane</keyword>
<dbReference type="PANTHER" id="PTHR42718">
    <property type="entry name" value="MAJOR FACILITATOR SUPERFAMILY MULTIDRUG TRANSPORTER MFSC"/>
    <property type="match status" value="1"/>
</dbReference>
<evidence type="ECO:0000256" key="4">
    <source>
        <dbReference type="ARBA" id="ARBA00022989"/>
    </source>
</evidence>
<feature type="domain" description="Major facilitator superfamily (MFS) profile" evidence="7">
    <location>
        <begin position="11"/>
        <end position="458"/>
    </location>
</feature>
<dbReference type="Gene3D" id="1.20.1250.20">
    <property type="entry name" value="MFS general substrate transporter like domains"/>
    <property type="match status" value="1"/>
</dbReference>
<evidence type="ECO:0000256" key="5">
    <source>
        <dbReference type="ARBA" id="ARBA00023136"/>
    </source>
</evidence>
<dbReference type="InterPro" id="IPR036259">
    <property type="entry name" value="MFS_trans_sf"/>
</dbReference>
<keyword evidence="4 6" id="KW-1133">Transmembrane helix</keyword>
<feature type="transmembrane region" description="Helical" evidence="6">
    <location>
        <begin position="326"/>
        <end position="345"/>
    </location>
</feature>
<dbReference type="PANTHER" id="PTHR42718:SF9">
    <property type="entry name" value="MAJOR FACILITATOR SUPERFAMILY MULTIDRUG TRANSPORTER MFSC"/>
    <property type="match status" value="1"/>
</dbReference>
<comment type="subcellular location">
    <subcellularLocation>
        <location evidence="1">Cell membrane</location>
        <topology evidence="1">Multi-pass membrane protein</topology>
    </subcellularLocation>
</comment>
<feature type="transmembrane region" description="Helical" evidence="6">
    <location>
        <begin position="77"/>
        <end position="96"/>
    </location>
</feature>
<keyword evidence="5 6" id="KW-0472">Membrane</keyword>
<dbReference type="PRINTS" id="PR01036">
    <property type="entry name" value="TCRTETB"/>
</dbReference>
<dbReference type="PROSITE" id="PS50850">
    <property type="entry name" value="MFS"/>
    <property type="match status" value="1"/>
</dbReference>
<dbReference type="Pfam" id="PF07690">
    <property type="entry name" value="MFS_1"/>
    <property type="match status" value="2"/>
</dbReference>
<evidence type="ECO:0000259" key="7">
    <source>
        <dbReference type="PROSITE" id="PS50850"/>
    </source>
</evidence>
<organism evidence="8 9">
    <name type="scientific">Dehalobacterium formicoaceticum</name>
    <dbReference type="NCBI Taxonomy" id="51515"/>
    <lineage>
        <taxon>Bacteria</taxon>
        <taxon>Bacillati</taxon>
        <taxon>Bacillota</taxon>
        <taxon>Clostridia</taxon>
        <taxon>Eubacteriales</taxon>
        <taxon>Peptococcaceae</taxon>
        <taxon>Dehalobacterium</taxon>
    </lineage>
</organism>
<feature type="transmembrane region" description="Helical" evidence="6">
    <location>
        <begin position="263"/>
        <end position="284"/>
    </location>
</feature>
<dbReference type="Gene3D" id="1.20.1720.10">
    <property type="entry name" value="Multidrug resistance protein D"/>
    <property type="match status" value="1"/>
</dbReference>
<feature type="transmembrane region" description="Helical" evidence="6">
    <location>
        <begin position="12"/>
        <end position="35"/>
    </location>
</feature>
<feature type="transmembrane region" description="Helical" evidence="6">
    <location>
        <begin position="397"/>
        <end position="415"/>
    </location>
</feature>
<name>A0ABT1Y0F0_9FIRM</name>
<proteinExistence type="predicted"/>
<dbReference type="Proteomes" id="UP001524944">
    <property type="component" value="Unassembled WGS sequence"/>
</dbReference>
<evidence type="ECO:0000256" key="2">
    <source>
        <dbReference type="ARBA" id="ARBA00022448"/>
    </source>
</evidence>
<evidence type="ECO:0000256" key="1">
    <source>
        <dbReference type="ARBA" id="ARBA00004651"/>
    </source>
</evidence>
<feature type="transmembrane region" description="Helical" evidence="6">
    <location>
        <begin position="351"/>
        <end position="368"/>
    </location>
</feature>
<evidence type="ECO:0000313" key="9">
    <source>
        <dbReference type="Proteomes" id="UP001524944"/>
    </source>
</evidence>
<evidence type="ECO:0000256" key="3">
    <source>
        <dbReference type="ARBA" id="ARBA00022692"/>
    </source>
</evidence>
<dbReference type="CDD" id="cd17321">
    <property type="entry name" value="MFS_MMR_MDR_like"/>
    <property type="match status" value="1"/>
</dbReference>
<feature type="transmembrane region" description="Helical" evidence="6">
    <location>
        <begin position="163"/>
        <end position="185"/>
    </location>
</feature>
<feature type="transmembrane region" description="Helical" evidence="6">
    <location>
        <begin position="47"/>
        <end position="65"/>
    </location>
</feature>
<keyword evidence="9" id="KW-1185">Reference proteome</keyword>